<gene>
    <name evidence="1" type="primary">pol_308</name>
    <name evidence="1" type="ORF">CM83_103303</name>
</gene>
<dbReference type="EMBL" id="GBHO01005401">
    <property type="protein sequence ID" value="JAG38203.1"/>
    <property type="molecule type" value="Transcribed_RNA"/>
</dbReference>
<protein>
    <submittedName>
        <fullName evidence="1">RNA-directed DNA polymerase from mobile element jockey</fullName>
    </submittedName>
</protein>
<feature type="non-terminal residue" evidence="1">
    <location>
        <position position="1"/>
    </location>
</feature>
<reference evidence="1" key="1">
    <citation type="journal article" date="2014" name="PLoS ONE">
        <title>Transcriptome-Based Identification of ABC Transporters in the Western Tarnished Plant Bug Lygus hesperus.</title>
        <authorList>
            <person name="Hull J.J."/>
            <person name="Chaney K."/>
            <person name="Geib S.M."/>
            <person name="Fabrick J.A."/>
            <person name="Brent C.S."/>
            <person name="Walsh D."/>
            <person name="Lavine L.C."/>
        </authorList>
    </citation>
    <scope>NUCLEOTIDE SEQUENCE</scope>
</reference>
<evidence type="ECO:0000313" key="1">
    <source>
        <dbReference type="EMBL" id="JAG38203.1"/>
    </source>
</evidence>
<name>A0A0A9Z4E0_LYGHE</name>
<reference evidence="1" key="2">
    <citation type="submission" date="2014-07" db="EMBL/GenBank/DDBJ databases">
        <authorList>
            <person name="Hull J."/>
        </authorList>
    </citation>
    <scope>NUCLEOTIDE SEQUENCE</scope>
</reference>
<proteinExistence type="predicted"/>
<accession>A0A0A9Z4E0</accession>
<organism evidence="1">
    <name type="scientific">Lygus hesperus</name>
    <name type="common">Western plant bug</name>
    <dbReference type="NCBI Taxonomy" id="30085"/>
    <lineage>
        <taxon>Eukaryota</taxon>
        <taxon>Metazoa</taxon>
        <taxon>Ecdysozoa</taxon>
        <taxon>Arthropoda</taxon>
        <taxon>Hexapoda</taxon>
        <taxon>Insecta</taxon>
        <taxon>Pterygota</taxon>
        <taxon>Neoptera</taxon>
        <taxon>Paraneoptera</taxon>
        <taxon>Hemiptera</taxon>
        <taxon>Heteroptera</taxon>
        <taxon>Panheteroptera</taxon>
        <taxon>Cimicomorpha</taxon>
        <taxon>Miridae</taxon>
        <taxon>Mirini</taxon>
        <taxon>Lygus</taxon>
    </lineage>
</organism>
<dbReference type="AlphaFoldDB" id="A0A0A9Z4E0"/>
<keyword evidence="1" id="KW-0548">Nucleotidyltransferase</keyword>
<keyword evidence="1" id="KW-0695">RNA-directed DNA polymerase</keyword>
<keyword evidence="1" id="KW-0808">Transferase</keyword>
<feature type="non-terminal residue" evidence="1">
    <location>
        <position position="129"/>
    </location>
</feature>
<sequence length="129" mass="15079">DCTVLNCSCPTLSRVKSYKYLGVMIDDRLTWDDHVTYIHGKLKKYLFIFYNLRSVIDFPRLKMLYLTLVQSVLQYPIVVWGGCVASRLKKLDILQKGLLKVLLGRHRRFPSSDLYDEAKVFTLNQLFAE</sequence>
<dbReference type="GO" id="GO:0003964">
    <property type="term" value="F:RNA-directed DNA polymerase activity"/>
    <property type="evidence" value="ECO:0007669"/>
    <property type="project" value="UniProtKB-KW"/>
</dbReference>